<sequence length="712" mass="83044">MTTNSWWKNRFKVITVITTTIATITTIIRFTGSLETLELKRYDYLWTKKSLAQWDQRIVLVGYTDSDMEQYGESPPDKILRQVLQKIELGQPTTTGLLYRRQGKSVTPSERVLLEEQMNSMTSLIRSDYQNSFTPEPDNIIRKAQLYQQVSPTKKTTKQHRHFVWKVALDYLQKQGANIQENRVINNPSITITYPNGKTAFILPLTISFDGGYSAEAQDLRNFQVLVSWPASVNTAPLYSFEDILNNPTLNLKEKIVIVGNMANFGQQMVKTPVVNQKYPYKSRYTLEWMGIIISNILQQAEVPFVQVWRDEIEYLYFYIWMIISGLLVAWLCEELAPEKTWLKYLLGVAISWGVIMFSIGGISLTAFPLLWIPSVFIWHGVSFNIFFCSLACLELKVREEQQKRLEDKIKEQEKSLQKEQDLKQQQEIYIEQLKNTLMAQERLAFVGKLMPFLRHRLLNYYDEFNLNIDVNQLELEKILNGIQELVIIAESVIGEDRAEDKKEYLLDLIEEFNHRYNEQRIIIQSSKKLVERFLPMLRNKEMSKYLKPKFVKINDIIIESSRVAQFDFKTFHRNLTVQLNLMLEEETPEIWGLSSELQFAFVNVIENAYYAVWQKKQLSSSEYIPTVTIHSEVTQEQIKVKVSDNGIGISPAKSLEIFKPFYTTKQERQQTSGIGLTLTKDILEQHYHGNIYLDSQEDITCFVIELPLSFE</sequence>
<dbReference type="PRINTS" id="PR00344">
    <property type="entry name" value="BCTRLSENSOR"/>
</dbReference>
<dbReference type="PATRIC" id="fig|423471.3.peg.2505"/>
<dbReference type="CDD" id="cd00075">
    <property type="entry name" value="HATPase"/>
    <property type="match status" value="1"/>
</dbReference>
<dbReference type="InterPro" id="IPR003594">
    <property type="entry name" value="HATPase_dom"/>
</dbReference>
<evidence type="ECO:0000256" key="3">
    <source>
        <dbReference type="ARBA" id="ARBA00022553"/>
    </source>
</evidence>
<dbReference type="EMBL" id="AESD01000388">
    <property type="protein sequence ID" value="EHJ12644.1"/>
    <property type="molecule type" value="Genomic_DNA"/>
</dbReference>
<dbReference type="InterPro" id="IPR036890">
    <property type="entry name" value="HATPase_C_sf"/>
</dbReference>
<dbReference type="Pfam" id="PF05226">
    <property type="entry name" value="CHASE2"/>
    <property type="match status" value="1"/>
</dbReference>
<feature type="transmembrane region" description="Helical" evidence="10">
    <location>
        <begin position="345"/>
        <end position="371"/>
    </location>
</feature>
<name>G5J595_CROWT</name>
<evidence type="ECO:0000256" key="6">
    <source>
        <dbReference type="ARBA" id="ARBA00022777"/>
    </source>
</evidence>
<keyword evidence="10" id="KW-0812">Transmembrane</keyword>
<dbReference type="SMART" id="SM00387">
    <property type="entry name" value="HATPase_c"/>
    <property type="match status" value="1"/>
</dbReference>
<evidence type="ECO:0000256" key="1">
    <source>
        <dbReference type="ARBA" id="ARBA00000085"/>
    </source>
</evidence>
<keyword evidence="3" id="KW-0597">Phosphoprotein</keyword>
<reference evidence="12 13" key="1">
    <citation type="journal article" date="2011" name="Front. Microbiol.">
        <title>Two Strains of Crocosphaera watsonii with Highly Conserved Genomes are Distinguished by Strain-Specific Features.</title>
        <authorList>
            <person name="Bench S.R."/>
            <person name="Ilikchyan I.N."/>
            <person name="Tripp H.J."/>
            <person name="Zehr J.P."/>
        </authorList>
    </citation>
    <scope>NUCLEOTIDE SEQUENCE [LARGE SCALE GENOMIC DNA]</scope>
    <source>
        <strain evidence="12 13">WH 0003</strain>
    </source>
</reference>
<dbReference type="InterPro" id="IPR004358">
    <property type="entry name" value="Sig_transdc_His_kin-like_C"/>
</dbReference>
<keyword evidence="8" id="KW-0902">Two-component regulatory system</keyword>
<evidence type="ECO:0000256" key="9">
    <source>
        <dbReference type="SAM" id="Coils"/>
    </source>
</evidence>
<dbReference type="Proteomes" id="UP000003477">
    <property type="component" value="Unassembled WGS sequence"/>
</dbReference>
<evidence type="ECO:0000256" key="10">
    <source>
        <dbReference type="SAM" id="Phobius"/>
    </source>
</evidence>
<evidence type="ECO:0000256" key="7">
    <source>
        <dbReference type="ARBA" id="ARBA00022840"/>
    </source>
</evidence>
<keyword evidence="4" id="KW-0808">Transferase</keyword>
<keyword evidence="10" id="KW-1133">Transmembrane helix</keyword>
<dbReference type="InterPro" id="IPR005467">
    <property type="entry name" value="His_kinase_dom"/>
</dbReference>
<keyword evidence="7" id="KW-0067">ATP-binding</keyword>
<evidence type="ECO:0000256" key="5">
    <source>
        <dbReference type="ARBA" id="ARBA00022741"/>
    </source>
</evidence>
<dbReference type="PROSITE" id="PS50109">
    <property type="entry name" value="HIS_KIN"/>
    <property type="match status" value="1"/>
</dbReference>
<feature type="transmembrane region" description="Helical" evidence="10">
    <location>
        <begin position="377"/>
        <end position="396"/>
    </location>
</feature>
<dbReference type="PANTHER" id="PTHR43065">
    <property type="entry name" value="SENSOR HISTIDINE KINASE"/>
    <property type="match status" value="1"/>
</dbReference>
<dbReference type="PANTHER" id="PTHR43065:SF10">
    <property type="entry name" value="PEROXIDE STRESS-ACTIVATED HISTIDINE KINASE MAK3"/>
    <property type="match status" value="1"/>
</dbReference>
<feature type="transmembrane region" description="Helical" evidence="10">
    <location>
        <begin position="315"/>
        <end position="333"/>
    </location>
</feature>
<comment type="caution">
    <text evidence="12">The sequence shown here is derived from an EMBL/GenBank/DDBJ whole genome shotgun (WGS) entry which is preliminary data.</text>
</comment>
<feature type="domain" description="Histidine kinase" evidence="11">
    <location>
        <begin position="471"/>
        <end position="711"/>
    </location>
</feature>
<evidence type="ECO:0000259" key="11">
    <source>
        <dbReference type="PROSITE" id="PS50109"/>
    </source>
</evidence>
<accession>G5J595</accession>
<dbReference type="SMART" id="SM01080">
    <property type="entry name" value="CHASE2"/>
    <property type="match status" value="1"/>
</dbReference>
<dbReference type="AlphaFoldDB" id="G5J595"/>
<feature type="coiled-coil region" evidence="9">
    <location>
        <begin position="396"/>
        <end position="444"/>
    </location>
</feature>
<dbReference type="Pfam" id="PF02518">
    <property type="entry name" value="HATPase_c"/>
    <property type="match status" value="1"/>
</dbReference>
<keyword evidence="6 12" id="KW-0418">Kinase</keyword>
<keyword evidence="10" id="KW-0472">Membrane</keyword>
<dbReference type="GO" id="GO:0004673">
    <property type="term" value="F:protein histidine kinase activity"/>
    <property type="evidence" value="ECO:0007669"/>
    <property type="project" value="UniProtKB-EC"/>
</dbReference>
<dbReference type="RefSeq" id="WP_007310841.1">
    <property type="nucleotide sequence ID" value="NZ_AESD01000388.1"/>
</dbReference>
<evidence type="ECO:0000313" key="13">
    <source>
        <dbReference type="Proteomes" id="UP000003477"/>
    </source>
</evidence>
<keyword evidence="9" id="KW-0175">Coiled coil</keyword>
<dbReference type="GO" id="GO:0000160">
    <property type="term" value="P:phosphorelay signal transduction system"/>
    <property type="evidence" value="ECO:0007669"/>
    <property type="project" value="UniProtKB-KW"/>
</dbReference>
<dbReference type="SUPFAM" id="SSF55874">
    <property type="entry name" value="ATPase domain of HSP90 chaperone/DNA topoisomerase II/histidine kinase"/>
    <property type="match status" value="1"/>
</dbReference>
<organism evidence="12 13">
    <name type="scientific">Crocosphaera watsonii WH 0003</name>
    <dbReference type="NCBI Taxonomy" id="423471"/>
    <lineage>
        <taxon>Bacteria</taxon>
        <taxon>Bacillati</taxon>
        <taxon>Cyanobacteriota</taxon>
        <taxon>Cyanophyceae</taxon>
        <taxon>Oscillatoriophycideae</taxon>
        <taxon>Chroococcales</taxon>
        <taxon>Aphanothecaceae</taxon>
        <taxon>Crocosphaera</taxon>
    </lineage>
</organism>
<evidence type="ECO:0000256" key="2">
    <source>
        <dbReference type="ARBA" id="ARBA00012438"/>
    </source>
</evidence>
<evidence type="ECO:0000256" key="4">
    <source>
        <dbReference type="ARBA" id="ARBA00022679"/>
    </source>
</evidence>
<dbReference type="Gene3D" id="3.30.565.10">
    <property type="entry name" value="Histidine kinase-like ATPase, C-terminal domain"/>
    <property type="match status" value="1"/>
</dbReference>
<gene>
    <name evidence="12" type="ORF">CWATWH0003_2660</name>
</gene>
<protein>
    <recommendedName>
        <fullName evidence="2">histidine kinase</fullName>
        <ecNumber evidence="2">2.7.13.3</ecNumber>
    </recommendedName>
</protein>
<dbReference type="GeneID" id="88766315"/>
<proteinExistence type="predicted"/>
<dbReference type="GO" id="GO:0005524">
    <property type="term" value="F:ATP binding"/>
    <property type="evidence" value="ECO:0007669"/>
    <property type="project" value="UniProtKB-KW"/>
</dbReference>
<comment type="catalytic activity">
    <reaction evidence="1">
        <text>ATP + protein L-histidine = ADP + protein N-phospho-L-histidine.</text>
        <dbReference type="EC" id="2.7.13.3"/>
    </reaction>
</comment>
<dbReference type="InterPro" id="IPR007890">
    <property type="entry name" value="CHASE2"/>
</dbReference>
<evidence type="ECO:0000313" key="12">
    <source>
        <dbReference type="EMBL" id="EHJ12644.1"/>
    </source>
</evidence>
<evidence type="ECO:0000256" key="8">
    <source>
        <dbReference type="ARBA" id="ARBA00023012"/>
    </source>
</evidence>
<keyword evidence="5" id="KW-0547">Nucleotide-binding</keyword>
<dbReference type="EC" id="2.7.13.3" evidence="2"/>